<feature type="transmembrane region" description="Helical" evidence="6">
    <location>
        <begin position="307"/>
        <end position="326"/>
    </location>
</feature>
<dbReference type="RefSeq" id="WP_167080011.1">
    <property type="nucleotide sequence ID" value="NZ_BAAADC010000001.1"/>
</dbReference>
<keyword evidence="4 6" id="KW-1133">Transmembrane helix</keyword>
<protein>
    <submittedName>
        <fullName evidence="8">LPS O-antigen subunit length determinant protein (WzzB/FepE family)</fullName>
    </submittedName>
</protein>
<evidence type="ECO:0000256" key="5">
    <source>
        <dbReference type="ARBA" id="ARBA00023136"/>
    </source>
</evidence>
<evidence type="ECO:0000259" key="7">
    <source>
        <dbReference type="Pfam" id="PF02706"/>
    </source>
</evidence>
<evidence type="ECO:0000256" key="6">
    <source>
        <dbReference type="SAM" id="Phobius"/>
    </source>
</evidence>
<dbReference type="Proteomes" id="UP000570514">
    <property type="component" value="Unassembled WGS sequence"/>
</dbReference>
<comment type="subcellular location">
    <subcellularLocation>
        <location evidence="1">Cell membrane</location>
        <topology evidence="1">Multi-pass membrane protein</topology>
    </subcellularLocation>
</comment>
<gene>
    <name evidence="8" type="ORF">FHS83_000218</name>
</gene>
<keyword evidence="3 6" id="KW-0812">Transmembrane</keyword>
<keyword evidence="9" id="KW-1185">Reference proteome</keyword>
<dbReference type="InterPro" id="IPR003856">
    <property type="entry name" value="LPS_length_determ_N"/>
</dbReference>
<proteinExistence type="predicted"/>
<comment type="caution">
    <text evidence="8">The sequence shown here is derived from an EMBL/GenBank/DDBJ whole genome shotgun (WGS) entry which is preliminary data.</text>
</comment>
<dbReference type="PANTHER" id="PTHR32309:SF31">
    <property type="entry name" value="CAPSULAR EXOPOLYSACCHARIDE FAMILY"/>
    <property type="match status" value="1"/>
</dbReference>
<evidence type="ECO:0000313" key="8">
    <source>
        <dbReference type="EMBL" id="NIK86900.1"/>
    </source>
</evidence>
<evidence type="ECO:0000256" key="2">
    <source>
        <dbReference type="ARBA" id="ARBA00022475"/>
    </source>
</evidence>
<organism evidence="8 9">
    <name type="scientific">Rhizomicrobium palustre</name>
    <dbReference type="NCBI Taxonomy" id="189966"/>
    <lineage>
        <taxon>Bacteria</taxon>
        <taxon>Pseudomonadati</taxon>
        <taxon>Pseudomonadota</taxon>
        <taxon>Alphaproteobacteria</taxon>
        <taxon>Micropepsales</taxon>
        <taxon>Micropepsaceae</taxon>
        <taxon>Rhizomicrobium</taxon>
    </lineage>
</organism>
<accession>A0A846MUZ8</accession>
<dbReference type="PANTHER" id="PTHR32309">
    <property type="entry name" value="TYROSINE-PROTEIN KINASE"/>
    <property type="match status" value="1"/>
</dbReference>
<dbReference type="AlphaFoldDB" id="A0A846MUZ8"/>
<feature type="domain" description="Polysaccharide chain length determinant N-terminal" evidence="7">
    <location>
        <begin position="40"/>
        <end position="97"/>
    </location>
</feature>
<dbReference type="EMBL" id="JAASRM010000001">
    <property type="protein sequence ID" value="NIK86900.1"/>
    <property type="molecule type" value="Genomic_DNA"/>
</dbReference>
<reference evidence="8 9" key="1">
    <citation type="submission" date="2020-03" db="EMBL/GenBank/DDBJ databases">
        <title>Genomic Encyclopedia of Type Strains, Phase IV (KMG-IV): sequencing the most valuable type-strain genomes for metagenomic binning, comparative biology and taxonomic classification.</title>
        <authorList>
            <person name="Goeker M."/>
        </authorList>
    </citation>
    <scope>NUCLEOTIDE SEQUENCE [LARGE SCALE GENOMIC DNA]</scope>
    <source>
        <strain evidence="8 9">DSM 19867</strain>
    </source>
</reference>
<keyword evidence="5 6" id="KW-0472">Membrane</keyword>
<sequence length="342" mass="38124">MAFRTFRSGFNERFPRLAAIAMPWLDELGQNKSLQTASTEMTIGEIAAVLGRRWRTLLIFGIAGYLATLLFILAAPPLYSASVLITAAEDNANSSQSSSTVSSFLRLGGIGGQEDKRFQNFLIQMYSVQTAERLDKDFGLLRKQNAKIWDPEHNTWKRPEGAFFAFKQFIHKTLKTALWSPPDASDVVNYLKENLDTSQTKTPNVYMVTLRNPDPKLVGPLLEGVLRETNAIIRDVDRKRAQEAEAYLVSKLSSGTVTSVDQRQALAQLLATEEQRLLLVNLRPNYASEPLDVITVSKGPVWPMTGLFLKIGPIFGIFVGVLFVVLRATMGNRAKDERISVV</sequence>
<evidence type="ECO:0000256" key="1">
    <source>
        <dbReference type="ARBA" id="ARBA00004651"/>
    </source>
</evidence>
<dbReference type="InterPro" id="IPR050445">
    <property type="entry name" value="Bact_polysacc_biosynth/exp"/>
</dbReference>
<name>A0A846MUZ8_9PROT</name>
<evidence type="ECO:0000256" key="3">
    <source>
        <dbReference type="ARBA" id="ARBA00022692"/>
    </source>
</evidence>
<keyword evidence="2" id="KW-1003">Cell membrane</keyword>
<dbReference type="GO" id="GO:0005886">
    <property type="term" value="C:plasma membrane"/>
    <property type="evidence" value="ECO:0007669"/>
    <property type="project" value="UniProtKB-SubCell"/>
</dbReference>
<dbReference type="Pfam" id="PF02706">
    <property type="entry name" value="Wzz"/>
    <property type="match status" value="1"/>
</dbReference>
<feature type="transmembrane region" description="Helical" evidence="6">
    <location>
        <begin position="57"/>
        <end position="79"/>
    </location>
</feature>
<evidence type="ECO:0000256" key="4">
    <source>
        <dbReference type="ARBA" id="ARBA00022989"/>
    </source>
</evidence>
<evidence type="ECO:0000313" key="9">
    <source>
        <dbReference type="Proteomes" id="UP000570514"/>
    </source>
</evidence>